<feature type="region of interest" description="Disordered" evidence="1">
    <location>
        <begin position="15"/>
        <end position="39"/>
    </location>
</feature>
<dbReference type="Proteomes" id="UP000314294">
    <property type="component" value="Unassembled WGS sequence"/>
</dbReference>
<name>A0A4Z2G4D6_9TELE</name>
<proteinExistence type="predicted"/>
<protein>
    <submittedName>
        <fullName evidence="2">Uncharacterized protein</fullName>
    </submittedName>
</protein>
<evidence type="ECO:0000256" key="1">
    <source>
        <dbReference type="SAM" id="MobiDB-lite"/>
    </source>
</evidence>
<reference evidence="2 3" key="1">
    <citation type="submission" date="2019-03" db="EMBL/GenBank/DDBJ databases">
        <title>First draft genome of Liparis tanakae, snailfish: a comprehensive survey of snailfish specific genes.</title>
        <authorList>
            <person name="Kim W."/>
            <person name="Song I."/>
            <person name="Jeong J.-H."/>
            <person name="Kim D."/>
            <person name="Kim S."/>
            <person name="Ryu S."/>
            <person name="Song J.Y."/>
            <person name="Lee S.K."/>
        </authorList>
    </citation>
    <scope>NUCLEOTIDE SEQUENCE [LARGE SCALE GENOMIC DNA]</scope>
    <source>
        <tissue evidence="2">Muscle</tissue>
    </source>
</reference>
<evidence type="ECO:0000313" key="2">
    <source>
        <dbReference type="EMBL" id="TNN47422.1"/>
    </source>
</evidence>
<accession>A0A4Z2G4D6</accession>
<dbReference type="EMBL" id="SRLO01000743">
    <property type="protein sequence ID" value="TNN47422.1"/>
    <property type="molecule type" value="Genomic_DNA"/>
</dbReference>
<comment type="caution">
    <text evidence="2">The sequence shown here is derived from an EMBL/GenBank/DDBJ whole genome shotgun (WGS) entry which is preliminary data.</text>
</comment>
<dbReference type="AlphaFoldDB" id="A0A4Z2G4D6"/>
<organism evidence="2 3">
    <name type="scientific">Liparis tanakae</name>
    <name type="common">Tanaka's snailfish</name>
    <dbReference type="NCBI Taxonomy" id="230148"/>
    <lineage>
        <taxon>Eukaryota</taxon>
        <taxon>Metazoa</taxon>
        <taxon>Chordata</taxon>
        <taxon>Craniata</taxon>
        <taxon>Vertebrata</taxon>
        <taxon>Euteleostomi</taxon>
        <taxon>Actinopterygii</taxon>
        <taxon>Neopterygii</taxon>
        <taxon>Teleostei</taxon>
        <taxon>Neoteleostei</taxon>
        <taxon>Acanthomorphata</taxon>
        <taxon>Eupercaria</taxon>
        <taxon>Perciformes</taxon>
        <taxon>Cottioidei</taxon>
        <taxon>Cottales</taxon>
        <taxon>Liparidae</taxon>
        <taxon>Liparis</taxon>
    </lineage>
</organism>
<sequence length="65" mass="7406">MTVAKTKNVIPEVQLRAKTQVSSEEEKKPNERPPRDLPFWFIISDRQVVQKTSTCKPAPPKSTGR</sequence>
<gene>
    <name evidence="2" type="ORF">EYF80_042365</name>
</gene>
<keyword evidence="3" id="KW-1185">Reference proteome</keyword>
<evidence type="ECO:0000313" key="3">
    <source>
        <dbReference type="Proteomes" id="UP000314294"/>
    </source>
</evidence>
<feature type="compositionally biased region" description="Basic and acidic residues" evidence="1">
    <location>
        <begin position="24"/>
        <end position="35"/>
    </location>
</feature>